<dbReference type="SUPFAM" id="SSF55811">
    <property type="entry name" value="Nudix"/>
    <property type="match status" value="1"/>
</dbReference>
<dbReference type="Proteomes" id="UP000502823">
    <property type="component" value="Unassembled WGS sequence"/>
</dbReference>
<name>A0A6L2PSV8_COPFO</name>
<dbReference type="AlphaFoldDB" id="A0A6L2PSV8"/>
<evidence type="ECO:0000259" key="14">
    <source>
        <dbReference type="PROSITE" id="PS51462"/>
    </source>
</evidence>
<accession>A0A6L2PSV8</accession>
<evidence type="ECO:0000313" key="15">
    <source>
        <dbReference type="EMBL" id="GFG35576.1"/>
    </source>
</evidence>
<keyword evidence="7" id="KW-0464">Manganese</keyword>
<sequence>MAGAASNVTSVKRVLVGLGVNDICDKPKIADFLTCLVHHFSPNEKSTTINCKVQDDMLLLCSPNRGNKLSDENKGSTGAHSPECPLWRLHQCNTPVIPPQDRGIYVGVAVLVESFDAHVLMTQRSDHMRSFPRAWVPPGGHLEVGESIIHAALRELEEETGLVLDPRNTVTHLLCLWESAYPPLIALGEPRNHHVVLYFHSKSSETWKQLQARIKLDPKEVKAATWLSRDNVQSIKSGHNRVEKIQQFIAGEDGQTHPAELNIHSMFHAELWHDGEIYTGSQLALTKWLECWTEPPNGTIPSKM</sequence>
<dbReference type="InterPro" id="IPR020476">
    <property type="entry name" value="Nudix_hydrolase"/>
</dbReference>
<dbReference type="PROSITE" id="PS51462">
    <property type="entry name" value="NUDIX"/>
    <property type="match status" value="1"/>
</dbReference>
<dbReference type="PRINTS" id="PR00502">
    <property type="entry name" value="NUDIXFAMILY"/>
</dbReference>
<dbReference type="CDD" id="cd04694">
    <property type="entry name" value="NUDIX_Nudt17"/>
    <property type="match status" value="1"/>
</dbReference>
<organism evidence="15 16">
    <name type="scientific">Coptotermes formosanus</name>
    <name type="common">Formosan subterranean termite</name>
    <dbReference type="NCBI Taxonomy" id="36987"/>
    <lineage>
        <taxon>Eukaryota</taxon>
        <taxon>Metazoa</taxon>
        <taxon>Ecdysozoa</taxon>
        <taxon>Arthropoda</taxon>
        <taxon>Hexapoda</taxon>
        <taxon>Insecta</taxon>
        <taxon>Pterygota</taxon>
        <taxon>Neoptera</taxon>
        <taxon>Polyneoptera</taxon>
        <taxon>Dictyoptera</taxon>
        <taxon>Blattodea</taxon>
        <taxon>Blattoidea</taxon>
        <taxon>Termitoidae</taxon>
        <taxon>Rhinotermitidae</taxon>
        <taxon>Coptotermes</taxon>
    </lineage>
</organism>
<dbReference type="InParanoid" id="A0A6L2PSV8"/>
<proteinExistence type="inferred from homology"/>
<evidence type="ECO:0000256" key="9">
    <source>
        <dbReference type="ARBA" id="ARBA00093205"/>
    </source>
</evidence>
<dbReference type="InterPro" id="IPR015797">
    <property type="entry name" value="NUDIX_hydrolase-like_dom_sf"/>
</dbReference>
<dbReference type="GO" id="GO:0140933">
    <property type="term" value="F:5'-(N(7)-methylguanosine 5'-triphospho)-[mRNA] hydrolase activity"/>
    <property type="evidence" value="ECO:0007669"/>
    <property type="project" value="UniProtKB-EC"/>
</dbReference>
<evidence type="ECO:0000256" key="12">
    <source>
        <dbReference type="ARBA" id="ARBA00093663"/>
    </source>
</evidence>
<evidence type="ECO:0000256" key="2">
    <source>
        <dbReference type="ARBA" id="ARBA00001946"/>
    </source>
</evidence>
<evidence type="ECO:0000256" key="8">
    <source>
        <dbReference type="ARBA" id="ARBA00026102"/>
    </source>
</evidence>
<keyword evidence="6" id="KW-0460">Magnesium</keyword>
<dbReference type="GO" id="GO:0006742">
    <property type="term" value="P:NADP+ catabolic process"/>
    <property type="evidence" value="ECO:0007669"/>
    <property type="project" value="TreeGrafter"/>
</dbReference>
<dbReference type="InterPro" id="IPR020084">
    <property type="entry name" value="NUDIX_hydrolase_CS"/>
</dbReference>
<dbReference type="InterPro" id="IPR050241">
    <property type="entry name" value="NAD-cap_RNA_hydrolase_NudC"/>
</dbReference>
<dbReference type="GO" id="GO:0019677">
    <property type="term" value="P:NAD+ catabolic process"/>
    <property type="evidence" value="ECO:0007669"/>
    <property type="project" value="TreeGrafter"/>
</dbReference>
<evidence type="ECO:0000256" key="4">
    <source>
        <dbReference type="ARBA" id="ARBA00022723"/>
    </source>
</evidence>
<comment type="cofactor">
    <cofactor evidence="2">
        <name>Mg(2+)</name>
        <dbReference type="ChEBI" id="CHEBI:18420"/>
    </cofactor>
</comment>
<keyword evidence="5 13" id="KW-0378">Hydrolase</keyword>
<evidence type="ECO:0000256" key="13">
    <source>
        <dbReference type="RuleBase" id="RU003476"/>
    </source>
</evidence>
<comment type="cofactor">
    <cofactor evidence="1">
        <name>Mn(2+)</name>
        <dbReference type="ChEBI" id="CHEBI:29035"/>
    </cofactor>
</comment>
<evidence type="ECO:0000256" key="7">
    <source>
        <dbReference type="ARBA" id="ARBA00023211"/>
    </source>
</evidence>
<protein>
    <recommendedName>
        <fullName evidence="11">m7GpppN-mRNA hydrolase NUDT17</fullName>
        <ecNumber evidence="8">3.6.1.62</ecNumber>
    </recommendedName>
    <alternativeName>
        <fullName evidence="12">Nucleoside diphosphate-linked moiety X motif 17</fullName>
    </alternativeName>
</protein>
<dbReference type="GO" id="GO:0005829">
    <property type="term" value="C:cytosol"/>
    <property type="evidence" value="ECO:0007669"/>
    <property type="project" value="TreeGrafter"/>
</dbReference>
<dbReference type="PANTHER" id="PTHR42904">
    <property type="entry name" value="NUDIX HYDROLASE, NUDC SUBFAMILY"/>
    <property type="match status" value="1"/>
</dbReference>
<evidence type="ECO:0000256" key="6">
    <source>
        <dbReference type="ARBA" id="ARBA00022842"/>
    </source>
</evidence>
<dbReference type="PANTHER" id="PTHR42904:SF1">
    <property type="entry name" value="NUCLEOSIDE DIPHOSPHATE-LINKED MOIETY X MOTIF 17"/>
    <property type="match status" value="1"/>
</dbReference>
<evidence type="ECO:0000256" key="10">
    <source>
        <dbReference type="ARBA" id="ARBA00093415"/>
    </source>
</evidence>
<feature type="domain" description="Nudix hydrolase" evidence="14">
    <location>
        <begin position="101"/>
        <end position="249"/>
    </location>
</feature>
<dbReference type="OrthoDB" id="447842at2759"/>
<gene>
    <name evidence="15" type="ORF">Cfor_00067</name>
</gene>
<evidence type="ECO:0000256" key="11">
    <source>
        <dbReference type="ARBA" id="ARBA00093621"/>
    </source>
</evidence>
<dbReference type="PROSITE" id="PS00893">
    <property type="entry name" value="NUDIX_BOX"/>
    <property type="match status" value="1"/>
</dbReference>
<dbReference type="Pfam" id="PF00293">
    <property type="entry name" value="NUDIX"/>
    <property type="match status" value="1"/>
</dbReference>
<dbReference type="GO" id="GO:0005777">
    <property type="term" value="C:peroxisome"/>
    <property type="evidence" value="ECO:0007669"/>
    <property type="project" value="TreeGrafter"/>
</dbReference>
<keyword evidence="16" id="KW-1185">Reference proteome</keyword>
<evidence type="ECO:0000256" key="5">
    <source>
        <dbReference type="ARBA" id="ARBA00022801"/>
    </source>
</evidence>
<evidence type="ECO:0000256" key="3">
    <source>
        <dbReference type="ARBA" id="ARBA00005582"/>
    </source>
</evidence>
<evidence type="ECO:0000256" key="1">
    <source>
        <dbReference type="ARBA" id="ARBA00001936"/>
    </source>
</evidence>
<dbReference type="GO" id="GO:0046872">
    <property type="term" value="F:metal ion binding"/>
    <property type="evidence" value="ECO:0007669"/>
    <property type="project" value="UniProtKB-KW"/>
</dbReference>
<comment type="function">
    <text evidence="10">Acts as a decapping enzyme capable of hydrolyzing monomethylated capped RNAs (in vitro). Hydrolyzes monomethylated capped RNA after alpha and beta phosphates to form N(7)-methyl-GDP. Shows low activity towards unmethylated capped RNA.</text>
</comment>
<keyword evidence="4" id="KW-0479">Metal-binding</keyword>
<dbReference type="EMBL" id="BLKM01009030">
    <property type="protein sequence ID" value="GFG35576.1"/>
    <property type="molecule type" value="Genomic_DNA"/>
</dbReference>
<dbReference type="GO" id="GO:0035529">
    <property type="term" value="F:NADH pyrophosphatase activity"/>
    <property type="evidence" value="ECO:0007669"/>
    <property type="project" value="TreeGrafter"/>
</dbReference>
<comment type="caution">
    <text evidence="15">The sequence shown here is derived from an EMBL/GenBank/DDBJ whole genome shotgun (WGS) entry which is preliminary data.</text>
</comment>
<comment type="catalytic activity">
    <reaction evidence="9">
        <text>a 5'-end (N(7)-methyl 5'-triphosphoguanosine)-ribonucleoside in mRNA + H2O = N(7)-methyl-GDP + a 5'-end phospho-ribonucleoside in mRNA + 2 H(+)</text>
        <dbReference type="Rhea" id="RHEA:67484"/>
        <dbReference type="Rhea" id="RHEA-COMP:15692"/>
        <dbReference type="Rhea" id="RHEA-COMP:17167"/>
        <dbReference type="ChEBI" id="CHEBI:15377"/>
        <dbReference type="ChEBI" id="CHEBI:15378"/>
        <dbReference type="ChEBI" id="CHEBI:63714"/>
        <dbReference type="ChEBI" id="CHEBI:138282"/>
        <dbReference type="ChEBI" id="CHEBI:156461"/>
        <dbReference type="EC" id="3.6.1.62"/>
    </reaction>
</comment>
<comment type="similarity">
    <text evidence="3 13">Belongs to the Nudix hydrolase family.</text>
</comment>
<dbReference type="EC" id="3.6.1.62" evidence="8"/>
<dbReference type="InterPro" id="IPR033716">
    <property type="entry name" value="Nudt17_dom"/>
</dbReference>
<reference evidence="16" key="1">
    <citation type="submission" date="2020-01" db="EMBL/GenBank/DDBJ databases">
        <title>Draft genome sequence of the Termite Coptotermes fromosanus.</title>
        <authorList>
            <person name="Itakura S."/>
            <person name="Yosikawa Y."/>
            <person name="Umezawa K."/>
        </authorList>
    </citation>
    <scope>NUCLEOTIDE SEQUENCE [LARGE SCALE GENOMIC DNA]</scope>
</reference>
<dbReference type="InterPro" id="IPR000086">
    <property type="entry name" value="NUDIX_hydrolase_dom"/>
</dbReference>
<dbReference type="Gene3D" id="3.90.79.10">
    <property type="entry name" value="Nucleoside Triphosphate Pyrophosphohydrolase"/>
    <property type="match status" value="1"/>
</dbReference>
<evidence type="ECO:0000313" key="16">
    <source>
        <dbReference type="Proteomes" id="UP000502823"/>
    </source>
</evidence>